<reference evidence="1" key="2">
    <citation type="submission" date="2025-08" db="UniProtKB">
        <authorList>
            <consortium name="Ensembl"/>
        </authorList>
    </citation>
    <scope>IDENTIFICATION</scope>
</reference>
<protein>
    <submittedName>
        <fullName evidence="1">Uncharacterized protein</fullName>
    </submittedName>
</protein>
<dbReference type="GeneTree" id="ENSGT00910000148866"/>
<evidence type="ECO:0000313" key="2">
    <source>
        <dbReference type="Proteomes" id="UP000694547"/>
    </source>
</evidence>
<proteinExistence type="predicted"/>
<reference evidence="1" key="3">
    <citation type="submission" date="2025-09" db="UniProtKB">
        <authorList>
            <consortium name="Ensembl"/>
        </authorList>
    </citation>
    <scope>IDENTIFICATION</scope>
</reference>
<accession>A0A8C8W4B1</accession>
<sequence>MMTGNCCHLPGSLCNCSDNPVFSKVVEATSLGSPQHVAQVTSRNGPLFNFGHTERLPLPSSLP</sequence>
<evidence type="ECO:0000313" key="1">
    <source>
        <dbReference type="Ensembl" id="ENSPEMP00000035513.1"/>
    </source>
</evidence>
<reference evidence="1 2" key="1">
    <citation type="submission" date="2018-10" db="EMBL/GenBank/DDBJ databases">
        <title>Improved assembly of the deer mouse Peromyscus maniculatus genome.</title>
        <authorList>
            <person name="Lassance J.-M."/>
            <person name="Hoekstra H.E."/>
        </authorList>
    </citation>
    <scope>NUCLEOTIDE SEQUENCE [LARGE SCALE GENOMIC DNA]</scope>
</reference>
<dbReference type="AlphaFoldDB" id="A0A8C8W4B1"/>
<organism evidence="1 2">
    <name type="scientific">Peromyscus maniculatus bairdii</name>
    <name type="common">Prairie deer mouse</name>
    <dbReference type="NCBI Taxonomy" id="230844"/>
    <lineage>
        <taxon>Eukaryota</taxon>
        <taxon>Metazoa</taxon>
        <taxon>Chordata</taxon>
        <taxon>Craniata</taxon>
        <taxon>Vertebrata</taxon>
        <taxon>Euteleostomi</taxon>
        <taxon>Mammalia</taxon>
        <taxon>Eutheria</taxon>
        <taxon>Euarchontoglires</taxon>
        <taxon>Glires</taxon>
        <taxon>Rodentia</taxon>
        <taxon>Myomorpha</taxon>
        <taxon>Muroidea</taxon>
        <taxon>Cricetidae</taxon>
        <taxon>Neotominae</taxon>
        <taxon>Peromyscus</taxon>
    </lineage>
</organism>
<name>A0A8C8W4B1_PERMB</name>
<dbReference type="Proteomes" id="UP000694547">
    <property type="component" value="Chromosome 3"/>
</dbReference>
<dbReference type="Ensembl" id="ENSPEMT00000033409.1">
    <property type="protein sequence ID" value="ENSPEMP00000035513.1"/>
    <property type="gene ID" value="ENSPEMG00000031065.1"/>
</dbReference>
<keyword evidence="2" id="KW-1185">Reference proteome</keyword>